<evidence type="ECO:0000313" key="3">
    <source>
        <dbReference type="Proteomes" id="UP000282837"/>
    </source>
</evidence>
<keyword evidence="3" id="KW-1185">Reference proteome</keyword>
<dbReference type="AlphaFoldDB" id="A0A3S2V5D6"/>
<dbReference type="EMBL" id="SACO01000011">
    <property type="protein sequence ID" value="RVU03955.1"/>
    <property type="molecule type" value="Genomic_DNA"/>
</dbReference>
<dbReference type="Proteomes" id="UP000282837">
    <property type="component" value="Unassembled WGS sequence"/>
</dbReference>
<sequence length="168" mass="17153">MNFLKTAAIAAAAVVATPVMATDTDSITQAYAASGSFSTSYDYTIPFTGYLSTVLSSAQTKLLGKYVAATNVDFTSAVLTVNGVNYTLTTNSSGAVENRSWSDVFMTAGTTATLALTGTAGSAGSYTVSFSSISGAVPEASTWIMMILGFGITAMAMRKRQAGVLAAA</sequence>
<dbReference type="RefSeq" id="WP_127710557.1">
    <property type="nucleotide sequence ID" value="NZ_SACO01000011.1"/>
</dbReference>
<reference evidence="2 3" key="1">
    <citation type="submission" date="2019-01" db="EMBL/GenBank/DDBJ databases">
        <authorList>
            <person name="Chen W.-M."/>
        </authorList>
    </citation>
    <scope>NUCLEOTIDE SEQUENCE [LARGE SCALE GENOMIC DNA]</scope>
    <source>
        <strain evidence="2 3">FSY-9</strain>
    </source>
</reference>
<evidence type="ECO:0000313" key="2">
    <source>
        <dbReference type="EMBL" id="RVU03955.1"/>
    </source>
</evidence>
<feature type="signal peptide" evidence="1">
    <location>
        <begin position="1"/>
        <end position="21"/>
    </location>
</feature>
<feature type="chain" id="PRO_5018680064" description="PEP-CTERM sorting domain-containing protein" evidence="1">
    <location>
        <begin position="22"/>
        <end position="168"/>
    </location>
</feature>
<protein>
    <recommendedName>
        <fullName evidence="4">PEP-CTERM sorting domain-containing protein</fullName>
    </recommendedName>
</protein>
<comment type="caution">
    <text evidence="2">The sequence shown here is derived from an EMBL/GenBank/DDBJ whole genome shotgun (WGS) entry which is preliminary data.</text>
</comment>
<dbReference type="NCBIfam" id="NF038126">
    <property type="entry name" value="PEP_CTERM_FxDxF"/>
    <property type="match status" value="1"/>
</dbReference>
<gene>
    <name evidence="2" type="ORF">EOE18_13970</name>
</gene>
<dbReference type="OrthoDB" id="121983at2"/>
<organism evidence="2 3">
    <name type="scientific">Novosphingobium umbonatum</name>
    <dbReference type="NCBI Taxonomy" id="1908524"/>
    <lineage>
        <taxon>Bacteria</taxon>
        <taxon>Pseudomonadati</taxon>
        <taxon>Pseudomonadota</taxon>
        <taxon>Alphaproteobacteria</taxon>
        <taxon>Sphingomonadales</taxon>
        <taxon>Sphingomonadaceae</taxon>
        <taxon>Novosphingobium</taxon>
    </lineage>
</organism>
<proteinExistence type="predicted"/>
<evidence type="ECO:0008006" key="4">
    <source>
        <dbReference type="Google" id="ProtNLM"/>
    </source>
</evidence>
<name>A0A3S2V5D6_9SPHN</name>
<evidence type="ECO:0000256" key="1">
    <source>
        <dbReference type="SAM" id="SignalP"/>
    </source>
</evidence>
<keyword evidence="1" id="KW-0732">Signal</keyword>
<accession>A0A3S2V5D6</accession>